<dbReference type="Pfam" id="PF08241">
    <property type="entry name" value="Methyltransf_11"/>
    <property type="match status" value="1"/>
</dbReference>
<dbReference type="RefSeq" id="WP_207119199.1">
    <property type="nucleotide sequence ID" value="NZ_JAFLEQ010000008.1"/>
</dbReference>
<reference evidence="2" key="1">
    <citation type="submission" date="2021-03" db="EMBL/GenBank/DDBJ databases">
        <authorList>
            <person name="Sun Q."/>
        </authorList>
    </citation>
    <scope>NUCLEOTIDE SEQUENCE</scope>
    <source>
        <strain evidence="2">CCM 8862</strain>
    </source>
</reference>
<keyword evidence="3" id="KW-1185">Reference proteome</keyword>
<feature type="domain" description="Methyltransferase type 11" evidence="1">
    <location>
        <begin position="56"/>
        <end position="152"/>
    </location>
</feature>
<dbReference type="EMBL" id="JAFLEQ010000008">
    <property type="protein sequence ID" value="MBN9644201.1"/>
    <property type="molecule type" value="Genomic_DNA"/>
</dbReference>
<evidence type="ECO:0000259" key="1">
    <source>
        <dbReference type="Pfam" id="PF08241"/>
    </source>
</evidence>
<dbReference type="Proteomes" id="UP000664332">
    <property type="component" value="Unassembled WGS sequence"/>
</dbReference>
<dbReference type="GO" id="GO:0032259">
    <property type="term" value="P:methylation"/>
    <property type="evidence" value="ECO:0007669"/>
    <property type="project" value="UniProtKB-KW"/>
</dbReference>
<dbReference type="GO" id="GO:0008757">
    <property type="term" value="F:S-adenosylmethionine-dependent methyltransferase activity"/>
    <property type="evidence" value="ECO:0007669"/>
    <property type="project" value="InterPro"/>
</dbReference>
<organism evidence="2 3">
    <name type="scientific">Corynebacterium mendelii</name>
    <dbReference type="NCBI Taxonomy" id="2765362"/>
    <lineage>
        <taxon>Bacteria</taxon>
        <taxon>Bacillati</taxon>
        <taxon>Actinomycetota</taxon>
        <taxon>Actinomycetes</taxon>
        <taxon>Mycobacteriales</taxon>
        <taxon>Corynebacteriaceae</taxon>
        <taxon>Corynebacterium</taxon>
    </lineage>
</organism>
<dbReference type="InterPro" id="IPR029063">
    <property type="entry name" value="SAM-dependent_MTases_sf"/>
</dbReference>
<evidence type="ECO:0000313" key="3">
    <source>
        <dbReference type="Proteomes" id="UP000664332"/>
    </source>
</evidence>
<dbReference type="SUPFAM" id="SSF53335">
    <property type="entry name" value="S-adenosyl-L-methionine-dependent methyltransferases"/>
    <property type="match status" value="1"/>
</dbReference>
<name>A0A939E0H4_9CORY</name>
<gene>
    <name evidence="2" type="ORF">JZY06_06170</name>
</gene>
<proteinExistence type="predicted"/>
<keyword evidence="2" id="KW-0808">Transferase</keyword>
<comment type="caution">
    <text evidence="2">The sequence shown here is derived from an EMBL/GenBank/DDBJ whole genome shotgun (WGS) entry which is preliminary data.</text>
</comment>
<sequence>MSDQDHVIPGSNRSDEAAQGHWLLARAGKKVLRPGGRELTNWLLDRLPVNGHDVVEFAPGLGITAVELINCRPKTYRGVEQDSDAVAMVSSKIPADDNHRIVNRSAADSGLEAESADVVIGEAMLTMTTNEHKLEIMREAHRLLRSGGLYAIHELALQPDDLADETKQDIQRALARSIKVNARPLTGSEWEELGRQAGFSPECHRFEAMALLEPKRLLADEGIKGTATIIFNVLRNKDLRKRVLNMRRCFSDNKEHLRAIGVVFVKP</sequence>
<dbReference type="InterPro" id="IPR013216">
    <property type="entry name" value="Methyltransf_11"/>
</dbReference>
<dbReference type="AlphaFoldDB" id="A0A939E0H4"/>
<keyword evidence="2" id="KW-0489">Methyltransferase</keyword>
<protein>
    <submittedName>
        <fullName evidence="2">Methyltransferase domain-containing protein</fullName>
    </submittedName>
</protein>
<dbReference type="Gene3D" id="3.40.50.150">
    <property type="entry name" value="Vaccinia Virus protein VP39"/>
    <property type="match status" value="1"/>
</dbReference>
<accession>A0A939E0H4</accession>
<evidence type="ECO:0000313" key="2">
    <source>
        <dbReference type="EMBL" id="MBN9644201.1"/>
    </source>
</evidence>